<organism evidence="3">
    <name type="scientific">Tunturiibacter psychrotolerans</name>
    <dbReference type="NCBI Taxonomy" id="3069686"/>
    <lineage>
        <taxon>Bacteria</taxon>
        <taxon>Pseudomonadati</taxon>
        <taxon>Acidobacteriota</taxon>
        <taxon>Terriglobia</taxon>
        <taxon>Terriglobales</taxon>
        <taxon>Acidobacteriaceae</taxon>
        <taxon>Tunturiibacter</taxon>
    </lineage>
</organism>
<proteinExistence type="predicted"/>
<dbReference type="InterPro" id="IPR043724">
    <property type="entry name" value="DUF5666"/>
</dbReference>
<feature type="region of interest" description="Disordered" evidence="1">
    <location>
        <begin position="192"/>
        <end position="211"/>
    </location>
</feature>
<evidence type="ECO:0000259" key="2">
    <source>
        <dbReference type="Pfam" id="PF18914"/>
    </source>
</evidence>
<reference evidence="3" key="1">
    <citation type="submission" date="2023-08" db="EMBL/GenBank/DDBJ databases">
        <authorList>
            <person name="Messyasz A."/>
            <person name="Mannisto M.K."/>
            <person name="Kerkhof L.J."/>
            <person name="Haggblom M."/>
        </authorList>
    </citation>
    <scope>NUCLEOTIDE SEQUENCE</scope>
    <source>
        <strain evidence="3">X5P6</strain>
    </source>
</reference>
<feature type="domain" description="DUF5666" evidence="2">
    <location>
        <begin position="77"/>
        <end position="139"/>
    </location>
</feature>
<dbReference type="Pfam" id="PF18914">
    <property type="entry name" value="DUF5666"/>
    <property type="match status" value="1"/>
</dbReference>
<dbReference type="AlphaFoldDB" id="A0AAU7ZV76"/>
<reference evidence="3" key="2">
    <citation type="journal article" date="2024" name="Environ. Microbiol.">
        <title>Genome analysis and description of Tunturibacter gen. nov. expands the diversity of Terriglobia in tundra soils.</title>
        <authorList>
            <person name="Messyasz A."/>
            <person name="Mannisto M.K."/>
            <person name="Kerkhof L.J."/>
            <person name="Haggblom M.M."/>
        </authorList>
    </citation>
    <scope>NUCLEOTIDE SEQUENCE</scope>
    <source>
        <strain evidence="3">X5P6</strain>
    </source>
</reference>
<evidence type="ECO:0000313" key="3">
    <source>
        <dbReference type="EMBL" id="XCB34807.1"/>
    </source>
</evidence>
<protein>
    <submittedName>
        <fullName evidence="3">DUF5666 domain-containing protein</fullName>
    </submittedName>
</protein>
<sequence>MQLPLTTSLVVSGSAMGILLNLNVPQATTYTPYFDGSSALAPDGGQTSFKPVFSLSAVSLAANPSTLQDGKVEDVHGQVTVSSRNALTIETDSGSSLSFNTSSSTVFAGANSTATPPVGSFVDVDAALQTDGSMLATHVQTEGTGPQYDMVGQIVEGSVQSYFFSSGREQQVQIFQTELDFMTTTFKSIRLRSSRSRGPTAPHRPGFRSHRLSMHNPSFLGKYRYANPSAANSWEYRSCNQRCYT</sequence>
<dbReference type="KEGG" id="tpsc:RBB77_07895"/>
<name>A0AAU7ZV76_9BACT</name>
<dbReference type="EMBL" id="CP132942">
    <property type="protein sequence ID" value="XCB34807.1"/>
    <property type="molecule type" value="Genomic_DNA"/>
</dbReference>
<dbReference type="RefSeq" id="WP_353066271.1">
    <property type="nucleotide sequence ID" value="NZ_CP132942.1"/>
</dbReference>
<accession>A0AAU7ZV76</accession>
<evidence type="ECO:0000256" key="1">
    <source>
        <dbReference type="SAM" id="MobiDB-lite"/>
    </source>
</evidence>
<gene>
    <name evidence="3" type="ORF">RBB77_07895</name>
</gene>